<feature type="region of interest" description="Disordered" evidence="1">
    <location>
        <begin position="381"/>
        <end position="402"/>
    </location>
</feature>
<name>E8V1Q1_TERSS</name>
<dbReference type="Gene3D" id="1.25.40.10">
    <property type="entry name" value="Tetratricopeptide repeat domain"/>
    <property type="match status" value="1"/>
</dbReference>
<keyword evidence="2" id="KW-0732">Signal</keyword>
<evidence type="ECO:0000313" key="4">
    <source>
        <dbReference type="Proteomes" id="UP000006844"/>
    </source>
</evidence>
<evidence type="ECO:0000313" key="3">
    <source>
        <dbReference type="EMBL" id="ADV82332.1"/>
    </source>
</evidence>
<organism evidence="3 4">
    <name type="scientific">Terriglobus saanensis (strain ATCC BAA-1853 / DSM 23119 / SP1PR4)</name>
    <dbReference type="NCBI Taxonomy" id="401053"/>
    <lineage>
        <taxon>Bacteria</taxon>
        <taxon>Pseudomonadati</taxon>
        <taxon>Acidobacteriota</taxon>
        <taxon>Terriglobia</taxon>
        <taxon>Terriglobales</taxon>
        <taxon>Acidobacteriaceae</taxon>
        <taxon>Terriglobus</taxon>
    </lineage>
</organism>
<dbReference type="InterPro" id="IPR011990">
    <property type="entry name" value="TPR-like_helical_dom_sf"/>
</dbReference>
<evidence type="ECO:0000256" key="1">
    <source>
        <dbReference type="SAM" id="MobiDB-lite"/>
    </source>
</evidence>
<evidence type="ECO:0000256" key="2">
    <source>
        <dbReference type="SAM" id="SignalP"/>
    </source>
</evidence>
<dbReference type="HOGENOM" id="CLU_696243_0_0_0"/>
<protein>
    <submittedName>
        <fullName evidence="3">Uncharacterized protein</fullName>
    </submittedName>
</protein>
<feature type="signal peptide" evidence="2">
    <location>
        <begin position="1"/>
        <end position="25"/>
    </location>
</feature>
<dbReference type="RefSeq" id="WP_013568065.1">
    <property type="nucleotide sequence ID" value="NC_014963.1"/>
</dbReference>
<accession>E8V1Q1</accession>
<feature type="chain" id="PRO_5003232294" evidence="2">
    <location>
        <begin position="26"/>
        <end position="402"/>
    </location>
</feature>
<reference evidence="3 4" key="1">
    <citation type="journal article" date="2012" name="Stand. Genomic Sci.">
        <title>Complete genome sequence of Terriglobus saanensis type strain SP1PR4(T), an Acidobacteria from tundra soil.</title>
        <authorList>
            <person name="Rawat S.R."/>
            <person name="Mannisto M.K."/>
            <person name="Starovoytov V."/>
            <person name="Goodwin L."/>
            <person name="Nolan M."/>
            <person name="Hauser L."/>
            <person name="Land M."/>
            <person name="Davenport K.W."/>
            <person name="Woyke T."/>
            <person name="Haggblom M.M."/>
        </authorList>
    </citation>
    <scope>NUCLEOTIDE SEQUENCE</scope>
    <source>
        <strain evidence="4">ATCC BAA-1853 / DSM 23119 / SP1PR4</strain>
    </source>
</reference>
<dbReference type="Proteomes" id="UP000006844">
    <property type="component" value="Chromosome"/>
</dbReference>
<dbReference type="KEGG" id="tsa:AciPR4_1510"/>
<dbReference type="OrthoDB" id="107930at2"/>
<sequence>MGVRSKAVWLCALLLILVSGTEARADSTYPLNNDSTVREGYQRFFILDYEGALSRFEGVLKTHEQDPMAMAYVQMTLIFRELYRQDLLDTTYYARENFLSSNRKVEVPHDVAQRIEDLTNGAVSVCDQRIKANGQDKDAYFARSYVRGMHAAWMTLAMHSFSSAAHQGLQSRNDADQVLKLDPQYTDAKMAVGLQQFAVASLPRFLRILVGMVGVGGSKEKGLAMLRESAAGGTVTKVPSMTALSLFLRHDGRYPEALAVAHELAAMYPHNFLFRLEEANLTKDAGRGQDAIRIYRTVLADAEKHGYFVDVRLQLPYFGLAETERGQGDIESALRDYMEAEKQPNCSEWMRRRAQLNSGMMDDLLHHRDAAIEQYRLAAAPGGDQSQADAARKYMKTPYSGR</sequence>
<dbReference type="EMBL" id="CP002467">
    <property type="protein sequence ID" value="ADV82332.1"/>
    <property type="molecule type" value="Genomic_DNA"/>
</dbReference>
<keyword evidence="4" id="KW-1185">Reference proteome</keyword>
<gene>
    <name evidence="3" type="ordered locus">AciPR4_1510</name>
</gene>
<dbReference type="eggNOG" id="COG0457">
    <property type="taxonomic scope" value="Bacteria"/>
</dbReference>
<dbReference type="AlphaFoldDB" id="E8V1Q1"/>
<proteinExistence type="predicted"/>
<dbReference type="SUPFAM" id="SSF48452">
    <property type="entry name" value="TPR-like"/>
    <property type="match status" value="1"/>
</dbReference>
<dbReference type="STRING" id="401053.AciPR4_1510"/>